<evidence type="ECO:0000313" key="10">
    <source>
        <dbReference type="Proteomes" id="UP000290191"/>
    </source>
</evidence>
<dbReference type="EC" id="3.1.1.31" evidence="5 7"/>
<dbReference type="OrthoDB" id="9810967at2"/>
<dbReference type="Gene3D" id="3.40.50.1360">
    <property type="match status" value="1"/>
</dbReference>
<evidence type="ECO:0000256" key="3">
    <source>
        <dbReference type="ARBA" id="ARBA00004961"/>
    </source>
</evidence>
<dbReference type="STRING" id="877500.GCA_000935065_01944"/>
<gene>
    <name evidence="7 9" type="primary">pgl</name>
    <name evidence="9" type="ORF">CRV06_08020</name>
</gene>
<dbReference type="AlphaFoldDB" id="A0A4Q0XYJ9"/>
<comment type="pathway">
    <text evidence="3 7">Carbohydrate degradation; pentose phosphate pathway; D-ribulose 5-phosphate from D-glucose 6-phosphate (oxidative stage): step 2/3.</text>
</comment>
<dbReference type="PANTHER" id="PTHR11054">
    <property type="entry name" value="6-PHOSPHOGLUCONOLACTONASE"/>
    <property type="match status" value="1"/>
</dbReference>
<keyword evidence="7" id="KW-0378">Hydrolase</keyword>
<dbReference type="CDD" id="cd01400">
    <property type="entry name" value="6PGL"/>
    <property type="match status" value="1"/>
</dbReference>
<dbReference type="InterPro" id="IPR005900">
    <property type="entry name" value="6-phosphogluconolactonase_DevB"/>
</dbReference>
<dbReference type="EMBL" id="PDKO01000006">
    <property type="protein sequence ID" value="RXJ62770.1"/>
    <property type="molecule type" value="Genomic_DNA"/>
</dbReference>
<evidence type="ECO:0000256" key="5">
    <source>
        <dbReference type="ARBA" id="ARBA00013198"/>
    </source>
</evidence>
<dbReference type="SUPFAM" id="SSF100950">
    <property type="entry name" value="NagB/RpiA/CoA transferase-like"/>
    <property type="match status" value="1"/>
</dbReference>
<comment type="caution">
    <text evidence="9">The sequence shown here is derived from an EMBL/GenBank/DDBJ whole genome shotgun (WGS) entry which is preliminary data.</text>
</comment>
<evidence type="ECO:0000256" key="1">
    <source>
        <dbReference type="ARBA" id="ARBA00000832"/>
    </source>
</evidence>
<evidence type="ECO:0000256" key="7">
    <source>
        <dbReference type="RuleBase" id="RU365095"/>
    </source>
</evidence>
<dbReference type="GO" id="GO:0017057">
    <property type="term" value="F:6-phosphogluconolactonase activity"/>
    <property type="evidence" value="ECO:0007669"/>
    <property type="project" value="UniProtKB-UniRule"/>
</dbReference>
<reference evidence="9 10" key="1">
    <citation type="submission" date="2017-10" db="EMBL/GenBank/DDBJ databases">
        <title>Genomics of the genus Arcobacter.</title>
        <authorList>
            <person name="Perez-Cataluna A."/>
            <person name="Figueras M.J."/>
        </authorList>
    </citation>
    <scope>NUCLEOTIDE SEQUENCE [LARGE SCALE GENOMIC DNA]</scope>
    <source>
        <strain evidence="9 10">DSM 24636</strain>
    </source>
</reference>
<proteinExistence type="inferred from homology"/>
<dbReference type="PANTHER" id="PTHR11054:SF0">
    <property type="entry name" value="6-PHOSPHOGLUCONOLACTONASE"/>
    <property type="match status" value="1"/>
</dbReference>
<sequence length="235" mass="26341">MEEVGTMNNFKSFSSNEQLLEELCSHIVSILQESIEQNEKATLLVSGGNTPKPLFQKLSTADISWEKVTVALVDERWLPNTNKDSNEFLVKQNLLQNFASKANFIGMYKENKSADEAQEECSKTYEKLTPFDIVVLGMGNDSHTASLFPNNEKLKEAFDLENKNLCISITPATAPYERMSLTLGAILSAKNIILHIQGEEKLKVYEKALVSTDIYKTPISAVLNNKKTDVEVYHS</sequence>
<dbReference type="NCBIfam" id="TIGR01198">
    <property type="entry name" value="pgl"/>
    <property type="match status" value="1"/>
</dbReference>
<feature type="domain" description="Glucosamine/galactosamine-6-phosphate isomerase" evidence="8">
    <location>
        <begin position="15"/>
        <end position="226"/>
    </location>
</feature>
<protein>
    <recommendedName>
        <fullName evidence="6 7">6-phosphogluconolactonase</fullName>
        <shortName evidence="7">6PGL</shortName>
        <ecNumber evidence="5 7">3.1.1.31</ecNumber>
    </recommendedName>
</protein>
<dbReference type="UniPathway" id="UPA00115">
    <property type="reaction ID" value="UER00409"/>
</dbReference>
<dbReference type="Pfam" id="PF01182">
    <property type="entry name" value="Glucosamine_iso"/>
    <property type="match status" value="1"/>
</dbReference>
<comment type="similarity">
    <text evidence="4 7">Belongs to the glucosamine/galactosamine-6-phosphate isomerase family. 6-phosphogluconolactonase subfamily.</text>
</comment>
<dbReference type="InterPro" id="IPR039104">
    <property type="entry name" value="6PGL"/>
</dbReference>
<dbReference type="GO" id="GO:0006098">
    <property type="term" value="P:pentose-phosphate shunt"/>
    <property type="evidence" value="ECO:0007669"/>
    <property type="project" value="UniProtKB-UniPathway"/>
</dbReference>
<name>A0A4Q0XYJ9_9BACT</name>
<evidence type="ECO:0000259" key="8">
    <source>
        <dbReference type="Pfam" id="PF01182"/>
    </source>
</evidence>
<evidence type="ECO:0000256" key="4">
    <source>
        <dbReference type="ARBA" id="ARBA00010662"/>
    </source>
</evidence>
<evidence type="ECO:0000256" key="2">
    <source>
        <dbReference type="ARBA" id="ARBA00002681"/>
    </source>
</evidence>
<dbReference type="InterPro" id="IPR037171">
    <property type="entry name" value="NagB/RpiA_transferase-like"/>
</dbReference>
<dbReference type="Proteomes" id="UP000290191">
    <property type="component" value="Unassembled WGS sequence"/>
</dbReference>
<comment type="catalytic activity">
    <reaction evidence="1 7">
        <text>6-phospho-D-glucono-1,5-lactone + H2O = 6-phospho-D-gluconate + H(+)</text>
        <dbReference type="Rhea" id="RHEA:12556"/>
        <dbReference type="ChEBI" id="CHEBI:15377"/>
        <dbReference type="ChEBI" id="CHEBI:15378"/>
        <dbReference type="ChEBI" id="CHEBI:57955"/>
        <dbReference type="ChEBI" id="CHEBI:58759"/>
        <dbReference type="EC" id="3.1.1.31"/>
    </reaction>
</comment>
<keyword evidence="10" id="KW-1185">Reference proteome</keyword>
<evidence type="ECO:0000313" key="9">
    <source>
        <dbReference type="EMBL" id="RXJ62770.1"/>
    </source>
</evidence>
<organism evidence="9 10">
    <name type="scientific">Halarcobacter anaerophilus</name>
    <dbReference type="NCBI Taxonomy" id="877500"/>
    <lineage>
        <taxon>Bacteria</taxon>
        <taxon>Pseudomonadati</taxon>
        <taxon>Campylobacterota</taxon>
        <taxon>Epsilonproteobacteria</taxon>
        <taxon>Campylobacterales</taxon>
        <taxon>Arcobacteraceae</taxon>
        <taxon>Halarcobacter</taxon>
    </lineage>
</organism>
<comment type="function">
    <text evidence="2 7">Hydrolysis of 6-phosphogluconolactone to 6-phosphogluconate.</text>
</comment>
<evidence type="ECO:0000256" key="6">
    <source>
        <dbReference type="ARBA" id="ARBA00020337"/>
    </source>
</evidence>
<accession>A0A4Q0XYJ9</accession>
<dbReference type="InterPro" id="IPR006148">
    <property type="entry name" value="Glc/Gal-6P_isomerase"/>
</dbReference>
<dbReference type="GO" id="GO:0005975">
    <property type="term" value="P:carbohydrate metabolic process"/>
    <property type="evidence" value="ECO:0007669"/>
    <property type="project" value="UniProtKB-UniRule"/>
</dbReference>